<accession>A0ABR7RPL2</accession>
<feature type="transmembrane region" description="Helical" evidence="8">
    <location>
        <begin position="7"/>
        <end position="32"/>
    </location>
</feature>
<evidence type="ECO:0000256" key="8">
    <source>
        <dbReference type="RuleBase" id="RU363032"/>
    </source>
</evidence>
<evidence type="ECO:0000256" key="3">
    <source>
        <dbReference type="ARBA" id="ARBA00022475"/>
    </source>
</evidence>
<gene>
    <name evidence="10" type="ORF">IBL26_14470</name>
</gene>
<keyword evidence="7 8" id="KW-0472">Membrane</keyword>
<protein>
    <submittedName>
        <fullName evidence="10">ABC transporter permease</fullName>
    </submittedName>
</protein>
<evidence type="ECO:0000256" key="7">
    <source>
        <dbReference type="ARBA" id="ARBA00023136"/>
    </source>
</evidence>
<keyword evidence="5 8" id="KW-0812">Transmembrane</keyword>
<evidence type="ECO:0000259" key="9">
    <source>
        <dbReference type="PROSITE" id="PS50928"/>
    </source>
</evidence>
<reference evidence="10 11" key="1">
    <citation type="journal article" date="2013" name="Int. J. Syst. Evol. Microbiol.">
        <title>Roseomonas aerophila sp. nov., isolated from air.</title>
        <authorList>
            <person name="Kim S.J."/>
            <person name="Weon H.Y."/>
            <person name="Ahn J.H."/>
            <person name="Hong S.B."/>
            <person name="Seok S.J."/>
            <person name="Whang K.S."/>
            <person name="Kwon S.W."/>
        </authorList>
    </citation>
    <scope>NUCLEOTIDE SEQUENCE [LARGE SCALE GENOMIC DNA]</scope>
    <source>
        <strain evidence="10 11">NBRC 108923</strain>
    </source>
</reference>
<keyword evidence="6 8" id="KW-1133">Transmembrane helix</keyword>
<feature type="transmembrane region" description="Helical" evidence="8">
    <location>
        <begin position="232"/>
        <end position="254"/>
    </location>
</feature>
<feature type="transmembrane region" description="Helical" evidence="8">
    <location>
        <begin position="134"/>
        <end position="157"/>
    </location>
</feature>
<evidence type="ECO:0000256" key="5">
    <source>
        <dbReference type="ARBA" id="ARBA00022692"/>
    </source>
</evidence>
<evidence type="ECO:0000256" key="2">
    <source>
        <dbReference type="ARBA" id="ARBA00022448"/>
    </source>
</evidence>
<dbReference type="InterPro" id="IPR000515">
    <property type="entry name" value="MetI-like"/>
</dbReference>
<dbReference type="Pfam" id="PF00528">
    <property type="entry name" value="BPD_transp_1"/>
    <property type="match status" value="1"/>
</dbReference>
<dbReference type="SUPFAM" id="SSF161098">
    <property type="entry name" value="MetI-like"/>
    <property type="match status" value="1"/>
</dbReference>
<comment type="caution">
    <text evidence="10">The sequence shown here is derived from an EMBL/GenBank/DDBJ whole genome shotgun (WGS) entry which is preliminary data.</text>
</comment>
<feature type="transmembrane region" description="Helical" evidence="8">
    <location>
        <begin position="187"/>
        <end position="212"/>
    </location>
</feature>
<dbReference type="PANTHER" id="PTHR43357:SF4">
    <property type="entry name" value="INNER MEMBRANE ABC TRANSPORTER PERMEASE PROTEIN YDCV"/>
    <property type="match status" value="1"/>
</dbReference>
<evidence type="ECO:0000256" key="6">
    <source>
        <dbReference type="ARBA" id="ARBA00022989"/>
    </source>
</evidence>
<organism evidence="10 11">
    <name type="scientific">Teichococcus aerophilus</name>
    <dbReference type="NCBI Taxonomy" id="1224513"/>
    <lineage>
        <taxon>Bacteria</taxon>
        <taxon>Pseudomonadati</taxon>
        <taxon>Pseudomonadota</taxon>
        <taxon>Alphaproteobacteria</taxon>
        <taxon>Acetobacterales</taxon>
        <taxon>Roseomonadaceae</taxon>
        <taxon>Roseomonas</taxon>
    </lineage>
</organism>
<dbReference type="EMBL" id="JACTVA010000025">
    <property type="protein sequence ID" value="MBC9208047.1"/>
    <property type="molecule type" value="Genomic_DNA"/>
</dbReference>
<dbReference type="PROSITE" id="PS50928">
    <property type="entry name" value="ABC_TM1"/>
    <property type="match status" value="1"/>
</dbReference>
<dbReference type="CDD" id="cd06261">
    <property type="entry name" value="TM_PBP2"/>
    <property type="match status" value="1"/>
</dbReference>
<evidence type="ECO:0000313" key="10">
    <source>
        <dbReference type="EMBL" id="MBC9208047.1"/>
    </source>
</evidence>
<keyword evidence="11" id="KW-1185">Reference proteome</keyword>
<keyword evidence="4" id="KW-0997">Cell inner membrane</keyword>
<evidence type="ECO:0000256" key="1">
    <source>
        <dbReference type="ARBA" id="ARBA00004429"/>
    </source>
</evidence>
<comment type="similarity">
    <text evidence="8">Belongs to the binding-protein-dependent transport system permease family.</text>
</comment>
<feature type="transmembrane region" description="Helical" evidence="8">
    <location>
        <begin position="67"/>
        <end position="89"/>
    </location>
</feature>
<dbReference type="RefSeq" id="WP_187785211.1">
    <property type="nucleotide sequence ID" value="NZ_JACTVA010000025.1"/>
</dbReference>
<feature type="transmembrane region" description="Helical" evidence="8">
    <location>
        <begin position="101"/>
        <end position="122"/>
    </location>
</feature>
<proteinExistence type="inferred from homology"/>
<evidence type="ECO:0000256" key="4">
    <source>
        <dbReference type="ARBA" id="ARBA00022519"/>
    </source>
</evidence>
<sequence>MPTLRRAILYGLAGLVLAFLFLPVLVVVPLSFSSARYLSFPPPGFSLQWYENFFSRAAWTDATWMSLWTAVASTILAVLLGVPAAIGLTRGRFPGKALAQALILSPVVAPGIVVAIGLYYVYARYGMVGRPVALVVAQAALAVPFVVINVSAALGGVDRRLEQAALNLGATPWGAFRQVTLPLIRPGIFAGAIFAFVTAFDELLIALFLAGTTAVTLPRRMWEQLNYSIDPTIAAASSLLIALTTVLLGGAEILRRRAERQRTTPAE</sequence>
<comment type="subcellular location">
    <subcellularLocation>
        <location evidence="1">Cell inner membrane</location>
        <topology evidence="1">Multi-pass membrane protein</topology>
    </subcellularLocation>
    <subcellularLocation>
        <location evidence="8">Cell membrane</location>
        <topology evidence="8">Multi-pass membrane protein</topology>
    </subcellularLocation>
</comment>
<keyword evidence="3" id="KW-1003">Cell membrane</keyword>
<dbReference type="InterPro" id="IPR035906">
    <property type="entry name" value="MetI-like_sf"/>
</dbReference>
<keyword evidence="2 8" id="KW-0813">Transport</keyword>
<dbReference type="Proteomes" id="UP000626026">
    <property type="component" value="Unassembled WGS sequence"/>
</dbReference>
<dbReference type="Gene3D" id="1.10.3720.10">
    <property type="entry name" value="MetI-like"/>
    <property type="match status" value="1"/>
</dbReference>
<dbReference type="PANTHER" id="PTHR43357">
    <property type="entry name" value="INNER MEMBRANE ABC TRANSPORTER PERMEASE PROTEIN YDCV"/>
    <property type="match status" value="1"/>
</dbReference>
<feature type="domain" description="ABC transmembrane type-1" evidence="9">
    <location>
        <begin position="63"/>
        <end position="252"/>
    </location>
</feature>
<name>A0ABR7RPL2_9PROT</name>
<evidence type="ECO:0000313" key="11">
    <source>
        <dbReference type="Proteomes" id="UP000626026"/>
    </source>
</evidence>